<dbReference type="CDD" id="cd00130">
    <property type="entry name" value="PAS"/>
    <property type="match status" value="1"/>
</dbReference>
<evidence type="ECO:0000259" key="1">
    <source>
        <dbReference type="PROSITE" id="PS50112"/>
    </source>
</evidence>
<dbReference type="Pfam" id="PF00989">
    <property type="entry name" value="PAS"/>
    <property type="match status" value="1"/>
</dbReference>
<dbReference type="NCBIfam" id="TIGR00229">
    <property type="entry name" value="sensory_box"/>
    <property type="match status" value="1"/>
</dbReference>
<dbReference type="SUPFAM" id="SSF55785">
    <property type="entry name" value="PYP-like sensor domain (PAS domain)"/>
    <property type="match status" value="1"/>
</dbReference>
<evidence type="ECO:0000313" key="2">
    <source>
        <dbReference type="EMBL" id="SEP30282.1"/>
    </source>
</evidence>
<dbReference type="AlphaFoldDB" id="A0A1H8WRM5"/>
<reference evidence="3" key="1">
    <citation type="submission" date="2016-10" db="EMBL/GenBank/DDBJ databases">
        <authorList>
            <person name="Varghese N."/>
            <person name="Submissions S."/>
        </authorList>
    </citation>
    <scope>NUCLEOTIDE SEQUENCE [LARGE SCALE GENOMIC DNA]</scope>
    <source>
        <strain evidence="3">DSM 123</strain>
    </source>
</reference>
<dbReference type="Proteomes" id="UP000199615">
    <property type="component" value="Unassembled WGS sequence"/>
</dbReference>
<dbReference type="InterPro" id="IPR000014">
    <property type="entry name" value="PAS"/>
</dbReference>
<dbReference type="PROSITE" id="PS50112">
    <property type="entry name" value="PAS"/>
    <property type="match status" value="1"/>
</dbReference>
<keyword evidence="3" id="KW-1185">Reference proteome</keyword>
<dbReference type="Gene3D" id="3.30.450.20">
    <property type="entry name" value="PAS domain"/>
    <property type="match status" value="1"/>
</dbReference>
<evidence type="ECO:0000313" key="3">
    <source>
        <dbReference type="Proteomes" id="UP000199615"/>
    </source>
</evidence>
<organism evidence="2 3">
    <name type="scientific">Rhodopseudomonas pseudopalustris</name>
    <dbReference type="NCBI Taxonomy" id="1513892"/>
    <lineage>
        <taxon>Bacteria</taxon>
        <taxon>Pseudomonadati</taxon>
        <taxon>Pseudomonadota</taxon>
        <taxon>Alphaproteobacteria</taxon>
        <taxon>Hyphomicrobiales</taxon>
        <taxon>Nitrobacteraceae</taxon>
        <taxon>Rhodopseudomonas</taxon>
    </lineage>
</organism>
<dbReference type="InterPro" id="IPR013767">
    <property type="entry name" value="PAS_fold"/>
</dbReference>
<name>A0A1H8WRM5_9BRAD</name>
<dbReference type="OrthoDB" id="266313at2"/>
<sequence>MARPIIKPTGVECPFDQEELIVSKTDLKGNITYANDVFVRLSKYPRDEVIGAPHSLIRHPAMPRCMFKMLWDAIQSKKEMFAYVVNMARDGDHYWVFAHVTPTLDPQRNVIGFHSNRRKPDRAQVGKIETLYAKLRDEENRHRNAKDGMNAGHAMLINLLKDQGVEYDEFVFAV</sequence>
<dbReference type="GO" id="GO:0006355">
    <property type="term" value="P:regulation of DNA-templated transcription"/>
    <property type="evidence" value="ECO:0007669"/>
    <property type="project" value="InterPro"/>
</dbReference>
<feature type="domain" description="PAS" evidence="1">
    <location>
        <begin position="26"/>
        <end position="51"/>
    </location>
</feature>
<dbReference type="InterPro" id="IPR035965">
    <property type="entry name" value="PAS-like_dom_sf"/>
</dbReference>
<proteinExistence type="predicted"/>
<protein>
    <submittedName>
        <fullName evidence="2">PAS domain S-box-containing protein</fullName>
    </submittedName>
</protein>
<dbReference type="EMBL" id="FODT01000013">
    <property type="protein sequence ID" value="SEP30282.1"/>
    <property type="molecule type" value="Genomic_DNA"/>
</dbReference>
<dbReference type="RefSeq" id="WP_092686058.1">
    <property type="nucleotide sequence ID" value="NZ_FODT01000013.1"/>
</dbReference>
<accession>A0A1H8WRM5</accession>
<gene>
    <name evidence="2" type="ORF">SAMN05444123_113125</name>
</gene>